<evidence type="ECO:0000256" key="4">
    <source>
        <dbReference type="ARBA" id="ARBA00023211"/>
    </source>
</evidence>
<feature type="domain" description="DHHA2" evidence="5">
    <location>
        <begin position="247"/>
        <end position="410"/>
    </location>
</feature>
<evidence type="ECO:0000256" key="1">
    <source>
        <dbReference type="ARBA" id="ARBA00001936"/>
    </source>
</evidence>
<dbReference type="GO" id="GO:0005737">
    <property type="term" value="C:cytoplasm"/>
    <property type="evidence" value="ECO:0007669"/>
    <property type="project" value="InterPro"/>
</dbReference>
<dbReference type="InterPro" id="IPR038222">
    <property type="entry name" value="DHHA2_dom_sf"/>
</dbReference>
<dbReference type="EMBL" id="JANBQF010000693">
    <property type="protein sequence ID" value="KAJ1999504.1"/>
    <property type="molecule type" value="Genomic_DNA"/>
</dbReference>
<dbReference type="InterPro" id="IPR004097">
    <property type="entry name" value="DHHA2"/>
</dbReference>
<keyword evidence="2" id="KW-0479">Metal-binding</keyword>
<dbReference type="AlphaFoldDB" id="A0A9W8BF13"/>
<evidence type="ECO:0000256" key="3">
    <source>
        <dbReference type="ARBA" id="ARBA00022801"/>
    </source>
</evidence>
<dbReference type="PANTHER" id="PTHR12112">
    <property type="entry name" value="BNIP - RELATED"/>
    <property type="match status" value="1"/>
</dbReference>
<organism evidence="6 7">
    <name type="scientific">Coemansia thaxteri</name>
    <dbReference type="NCBI Taxonomy" id="2663907"/>
    <lineage>
        <taxon>Eukaryota</taxon>
        <taxon>Fungi</taxon>
        <taxon>Fungi incertae sedis</taxon>
        <taxon>Zoopagomycota</taxon>
        <taxon>Kickxellomycotina</taxon>
        <taxon>Kickxellomycetes</taxon>
        <taxon>Kickxellales</taxon>
        <taxon>Kickxellaceae</taxon>
        <taxon>Coemansia</taxon>
    </lineage>
</organism>
<evidence type="ECO:0000256" key="2">
    <source>
        <dbReference type="ARBA" id="ARBA00022723"/>
    </source>
</evidence>
<proteinExistence type="predicted"/>
<keyword evidence="4" id="KW-0464">Manganese</keyword>
<evidence type="ECO:0000313" key="6">
    <source>
        <dbReference type="EMBL" id="KAJ1999504.1"/>
    </source>
</evidence>
<dbReference type="Pfam" id="PF02833">
    <property type="entry name" value="DHHA2"/>
    <property type="match status" value="1"/>
</dbReference>
<comment type="cofactor">
    <cofactor evidence="1">
        <name>Mn(2+)</name>
        <dbReference type="ChEBI" id="CHEBI:29035"/>
    </cofactor>
</comment>
<comment type="caution">
    <text evidence="6">The sequence shown here is derived from an EMBL/GenBank/DDBJ whole genome shotgun (WGS) entry which is preliminary data.</text>
</comment>
<dbReference type="EC" id="3.6.1.11" evidence="6"/>
<dbReference type="SUPFAM" id="SSF64182">
    <property type="entry name" value="DHH phosphoesterases"/>
    <property type="match status" value="1"/>
</dbReference>
<keyword evidence="7" id="KW-1185">Reference proteome</keyword>
<dbReference type="Gene3D" id="3.90.1640.10">
    <property type="entry name" value="inorganic pyrophosphatase (n-terminal core)"/>
    <property type="match status" value="1"/>
</dbReference>
<name>A0A9W8BF13_9FUNG</name>
<dbReference type="Proteomes" id="UP001150907">
    <property type="component" value="Unassembled WGS sequence"/>
</dbReference>
<dbReference type="GO" id="GO:0046872">
    <property type="term" value="F:metal ion binding"/>
    <property type="evidence" value="ECO:0007669"/>
    <property type="project" value="UniProtKB-KW"/>
</dbReference>
<keyword evidence="3 6" id="KW-0378">Hydrolase</keyword>
<evidence type="ECO:0000259" key="5">
    <source>
        <dbReference type="SMART" id="SM01131"/>
    </source>
</evidence>
<dbReference type="SMART" id="SM01131">
    <property type="entry name" value="DHHA2"/>
    <property type="match status" value="1"/>
</dbReference>
<accession>A0A9W8BF13</accession>
<dbReference type="InterPro" id="IPR001667">
    <property type="entry name" value="DDH_dom"/>
</dbReference>
<sequence>MSTFSAFVRALGANTAKLRNRVSFSDRLTIVLGNESADLDSMASSISLAYLLSHGSSNSTIIPVINVSKQDLALRPDCALLVCQTLEASGGAIDDLAFIDDFDMLAYTDVDVWLVDHNSPGSRQTVLEPLVCGIIDHHFDEGKCTDAKVRQIEVVGSCCTLVAQRFRDQGIPVDSALAKLMLAPILIDTSNLSLLAQRATDKDAACVAWLASQVSWTSKPATDDCDGDAGDLLPAAALDVSGPSELYAVLDKLKGMVAHLSAYDLLRKDYKQWQIADFSGALWTVGISSISYPLKKWLKRDGYGDIEQAVGDWMELQGLDLAIVMTRGKAKAECRVKTFGRQLVVAFSARISPAKQQQVLDGLRASDILGLKDYAVDSASSGSPQAAHFFTQSQTSSSRKQVFPVVKSVIEGS</sequence>
<dbReference type="InterPro" id="IPR038763">
    <property type="entry name" value="DHH_sf"/>
</dbReference>
<evidence type="ECO:0000313" key="7">
    <source>
        <dbReference type="Proteomes" id="UP001150907"/>
    </source>
</evidence>
<dbReference type="GO" id="GO:0004309">
    <property type="term" value="F:exopolyphosphatase activity"/>
    <property type="evidence" value="ECO:0007669"/>
    <property type="project" value="UniProtKB-EC"/>
</dbReference>
<dbReference type="Pfam" id="PF01368">
    <property type="entry name" value="DHH"/>
    <property type="match status" value="1"/>
</dbReference>
<dbReference type="Gene3D" id="3.10.310.20">
    <property type="entry name" value="DHHA2 domain"/>
    <property type="match status" value="1"/>
</dbReference>
<dbReference type="PANTHER" id="PTHR12112:SF39">
    <property type="entry name" value="EG:152A3.5 PROTEIN (FBGN0003116_PN PROTEIN)"/>
    <property type="match status" value="1"/>
</dbReference>
<dbReference type="OrthoDB" id="374045at2759"/>
<reference evidence="6" key="1">
    <citation type="submission" date="2022-07" db="EMBL/GenBank/DDBJ databases">
        <title>Phylogenomic reconstructions and comparative analyses of Kickxellomycotina fungi.</title>
        <authorList>
            <person name="Reynolds N.K."/>
            <person name="Stajich J.E."/>
            <person name="Barry K."/>
            <person name="Grigoriev I.V."/>
            <person name="Crous P."/>
            <person name="Smith M.E."/>
        </authorList>
    </citation>
    <scope>NUCLEOTIDE SEQUENCE</scope>
    <source>
        <strain evidence="6">IMI 214461</strain>
    </source>
</reference>
<gene>
    <name evidence="6" type="primary">PPX1</name>
    <name evidence="6" type="ORF">H4R26_005032</name>
</gene>
<protein>
    <submittedName>
        <fullName evidence="6">Exopolyphosphatase</fullName>
        <ecNumber evidence="6">3.6.1.11</ecNumber>
    </submittedName>
</protein>